<protein>
    <recommendedName>
        <fullName evidence="11">Histidine--tRNA ligase</fullName>
        <ecNumber evidence="11">6.1.1.21</ecNumber>
    </recommendedName>
    <alternativeName>
        <fullName evidence="11">Histidyl-tRNA synthetase</fullName>
        <shortName evidence="11">HisRS</shortName>
    </alternativeName>
</protein>
<comment type="similarity">
    <text evidence="2 11">Belongs to the class-II aminoacyl-tRNA synthetase family.</text>
</comment>
<feature type="binding site" evidence="12">
    <location>
        <position position="114"/>
    </location>
    <ligand>
        <name>L-histidine</name>
        <dbReference type="ChEBI" id="CHEBI:57595"/>
    </ligand>
</feature>
<feature type="domain" description="Aminoacyl-transfer RNA synthetases class-II family profile" evidence="13">
    <location>
        <begin position="1"/>
        <end position="358"/>
    </location>
</feature>
<dbReference type="InterPro" id="IPR006195">
    <property type="entry name" value="aa-tRNA-synth_II"/>
</dbReference>
<evidence type="ECO:0000256" key="3">
    <source>
        <dbReference type="ARBA" id="ARBA00011738"/>
    </source>
</evidence>
<dbReference type="InterPro" id="IPR045864">
    <property type="entry name" value="aa-tRNA-synth_II/BPL/LPL"/>
</dbReference>
<accession>A0A2A5CC89</accession>
<dbReference type="EMBL" id="NVWI01000006">
    <property type="protein sequence ID" value="PCJ41145.1"/>
    <property type="molecule type" value="Genomic_DNA"/>
</dbReference>
<dbReference type="AlphaFoldDB" id="A0A2A5CC89"/>
<comment type="caution">
    <text evidence="14">The sequence shown here is derived from an EMBL/GenBank/DDBJ whole genome shotgun (WGS) entry which is preliminary data.</text>
</comment>
<feature type="binding site" evidence="12">
    <location>
        <position position="128"/>
    </location>
    <ligand>
        <name>L-histidine</name>
        <dbReference type="ChEBI" id="CHEBI:57595"/>
    </ligand>
</feature>
<feature type="binding site" evidence="12">
    <location>
        <position position="132"/>
    </location>
    <ligand>
        <name>L-histidine</name>
        <dbReference type="ChEBI" id="CHEBI:57595"/>
    </ligand>
</feature>
<evidence type="ECO:0000256" key="2">
    <source>
        <dbReference type="ARBA" id="ARBA00008226"/>
    </source>
</evidence>
<organism evidence="14 15">
    <name type="scientific">SAR86 cluster bacterium</name>
    <dbReference type="NCBI Taxonomy" id="2030880"/>
    <lineage>
        <taxon>Bacteria</taxon>
        <taxon>Pseudomonadati</taxon>
        <taxon>Pseudomonadota</taxon>
        <taxon>Gammaproteobacteria</taxon>
        <taxon>SAR86 cluster</taxon>
    </lineage>
</organism>
<dbReference type="HAMAP" id="MF_00127">
    <property type="entry name" value="His_tRNA_synth"/>
    <property type="match status" value="1"/>
</dbReference>
<dbReference type="InterPro" id="IPR015807">
    <property type="entry name" value="His-tRNA-ligase"/>
</dbReference>
<keyword evidence="5 11" id="KW-0436">Ligase</keyword>
<evidence type="ECO:0000256" key="8">
    <source>
        <dbReference type="ARBA" id="ARBA00022917"/>
    </source>
</evidence>
<keyword evidence="9 11" id="KW-0030">Aminoacyl-tRNA synthetase</keyword>
<reference evidence="15" key="1">
    <citation type="submission" date="2017-08" db="EMBL/GenBank/DDBJ databases">
        <title>A dynamic microbial community with high functional redundancy inhabits the cold, oxic subseafloor aquifer.</title>
        <authorList>
            <person name="Tully B.J."/>
            <person name="Wheat C.G."/>
            <person name="Glazer B.T."/>
            <person name="Huber J.A."/>
        </authorList>
    </citation>
    <scope>NUCLEOTIDE SEQUENCE [LARGE SCALE GENOMIC DNA]</scope>
</reference>
<comment type="catalytic activity">
    <reaction evidence="10 11">
        <text>tRNA(His) + L-histidine + ATP = L-histidyl-tRNA(His) + AMP + diphosphate + H(+)</text>
        <dbReference type="Rhea" id="RHEA:17313"/>
        <dbReference type="Rhea" id="RHEA-COMP:9665"/>
        <dbReference type="Rhea" id="RHEA-COMP:9689"/>
        <dbReference type="ChEBI" id="CHEBI:15378"/>
        <dbReference type="ChEBI" id="CHEBI:30616"/>
        <dbReference type="ChEBI" id="CHEBI:33019"/>
        <dbReference type="ChEBI" id="CHEBI:57595"/>
        <dbReference type="ChEBI" id="CHEBI:78442"/>
        <dbReference type="ChEBI" id="CHEBI:78527"/>
        <dbReference type="ChEBI" id="CHEBI:456215"/>
        <dbReference type="EC" id="6.1.1.21"/>
    </reaction>
</comment>
<dbReference type="Proteomes" id="UP000228987">
    <property type="component" value="Unassembled WGS sequence"/>
</dbReference>
<feature type="binding site" evidence="12">
    <location>
        <begin position="84"/>
        <end position="86"/>
    </location>
    <ligand>
        <name>L-histidine</name>
        <dbReference type="ChEBI" id="CHEBI:57595"/>
    </ligand>
</feature>
<dbReference type="SUPFAM" id="SSF52954">
    <property type="entry name" value="Class II aaRS ABD-related"/>
    <property type="match status" value="1"/>
</dbReference>
<keyword evidence="7 11" id="KW-0067">ATP-binding</keyword>
<dbReference type="SUPFAM" id="SSF55681">
    <property type="entry name" value="Class II aaRS and biotin synthetases"/>
    <property type="match status" value="1"/>
</dbReference>
<comment type="subunit">
    <text evidence="3 11">Homodimer.</text>
</comment>
<dbReference type="InterPro" id="IPR004516">
    <property type="entry name" value="HisRS/HisZ"/>
</dbReference>
<evidence type="ECO:0000259" key="13">
    <source>
        <dbReference type="PROSITE" id="PS50862"/>
    </source>
</evidence>
<dbReference type="PROSITE" id="PS50862">
    <property type="entry name" value="AA_TRNA_LIGASE_II"/>
    <property type="match status" value="1"/>
</dbReference>
<dbReference type="Gene3D" id="3.30.930.10">
    <property type="entry name" value="Bira Bifunctional Protein, Domain 2"/>
    <property type="match status" value="1"/>
</dbReference>
<dbReference type="CDD" id="cd00773">
    <property type="entry name" value="HisRS-like_core"/>
    <property type="match status" value="1"/>
</dbReference>
<dbReference type="InterPro" id="IPR041715">
    <property type="entry name" value="HisRS-like_core"/>
</dbReference>
<sequence>MSKVKIQAIRGMNDVLPSQTPHWQYLEQHIRQLMAAYAYQEIRFPVLEQTQLFKRSIGDATDIVEKEMYTFEDRNGDSLSLRPEGTASCVRAAEQHGLLYNQIQKLWYMGPMYRHERPQKGRYRQFHQFGIEAFGMSASTIEAEVILLSAALWQKLGLGQYLSLEINNLGTSANRSAYGEALRSYLLKFKDKLDEDSQRRLDANVLRVLDSKSADTQLILEKAPILEDFIDAESQAEFEQLLSILSAAGIKYKRNSRLVRGLDYYNGMVFEWTTEELGAQATVCAGGRYDGLVKQLGGGDTPAVGFAMGMERVLLMLEELGKIPAAVGQNVDIFMAIIGGENQPKGLFLAEEIRSALPALRVLTHCGAGKYNSQLKRAFASGATCVLVLEDEEIKLKMLDADGQADVLDSQGIISKLKTIFK</sequence>
<dbReference type="GO" id="GO:0006427">
    <property type="term" value="P:histidyl-tRNA aminoacylation"/>
    <property type="evidence" value="ECO:0007669"/>
    <property type="project" value="UniProtKB-UniRule"/>
</dbReference>
<dbReference type="NCBIfam" id="TIGR00442">
    <property type="entry name" value="hisS"/>
    <property type="match status" value="1"/>
</dbReference>
<feature type="binding site" evidence="12">
    <location>
        <position position="260"/>
    </location>
    <ligand>
        <name>L-histidine</name>
        <dbReference type="ChEBI" id="CHEBI:57595"/>
    </ligand>
</feature>
<evidence type="ECO:0000256" key="10">
    <source>
        <dbReference type="ARBA" id="ARBA00047639"/>
    </source>
</evidence>
<comment type="subcellular location">
    <subcellularLocation>
        <location evidence="1 11">Cytoplasm</location>
    </subcellularLocation>
</comment>
<keyword evidence="8 11" id="KW-0648">Protein biosynthesis</keyword>
<evidence type="ECO:0000256" key="1">
    <source>
        <dbReference type="ARBA" id="ARBA00004496"/>
    </source>
</evidence>
<evidence type="ECO:0000313" key="15">
    <source>
        <dbReference type="Proteomes" id="UP000228987"/>
    </source>
</evidence>
<dbReference type="PANTHER" id="PTHR43707:SF1">
    <property type="entry name" value="HISTIDINE--TRNA LIGASE, MITOCHONDRIAL-RELATED"/>
    <property type="match status" value="1"/>
</dbReference>
<evidence type="ECO:0000256" key="11">
    <source>
        <dbReference type="HAMAP-Rule" id="MF_00127"/>
    </source>
</evidence>
<evidence type="ECO:0000256" key="4">
    <source>
        <dbReference type="ARBA" id="ARBA00022490"/>
    </source>
</evidence>
<evidence type="ECO:0000256" key="5">
    <source>
        <dbReference type="ARBA" id="ARBA00022598"/>
    </source>
</evidence>
<keyword evidence="6 11" id="KW-0547">Nucleotide-binding</keyword>
<feature type="binding site" evidence="12">
    <location>
        <begin position="264"/>
        <end position="265"/>
    </location>
    <ligand>
        <name>L-histidine</name>
        <dbReference type="ChEBI" id="CHEBI:57595"/>
    </ligand>
</feature>
<dbReference type="GO" id="GO:0005524">
    <property type="term" value="F:ATP binding"/>
    <property type="evidence" value="ECO:0007669"/>
    <property type="project" value="UniProtKB-UniRule"/>
</dbReference>
<evidence type="ECO:0000256" key="6">
    <source>
        <dbReference type="ARBA" id="ARBA00022741"/>
    </source>
</evidence>
<dbReference type="GO" id="GO:0004821">
    <property type="term" value="F:histidine-tRNA ligase activity"/>
    <property type="evidence" value="ECO:0007669"/>
    <property type="project" value="UniProtKB-UniRule"/>
</dbReference>
<dbReference type="PIRSF" id="PIRSF001549">
    <property type="entry name" value="His-tRNA_synth"/>
    <property type="match status" value="1"/>
</dbReference>
<dbReference type="Pfam" id="PF13393">
    <property type="entry name" value="tRNA-synt_His"/>
    <property type="match status" value="1"/>
</dbReference>
<evidence type="ECO:0000256" key="7">
    <source>
        <dbReference type="ARBA" id="ARBA00022840"/>
    </source>
</evidence>
<dbReference type="PANTHER" id="PTHR43707">
    <property type="entry name" value="HISTIDYL-TRNA SYNTHETASE"/>
    <property type="match status" value="1"/>
</dbReference>
<dbReference type="InterPro" id="IPR036621">
    <property type="entry name" value="Anticodon-bd_dom_sf"/>
</dbReference>
<evidence type="ECO:0000313" key="14">
    <source>
        <dbReference type="EMBL" id="PCJ41145.1"/>
    </source>
</evidence>
<keyword evidence="4 11" id="KW-0963">Cytoplasm</keyword>
<evidence type="ECO:0000256" key="9">
    <source>
        <dbReference type="ARBA" id="ARBA00023146"/>
    </source>
</evidence>
<gene>
    <name evidence="11" type="primary">hisS</name>
    <name evidence="14" type="ORF">COA71_08855</name>
</gene>
<evidence type="ECO:0000256" key="12">
    <source>
        <dbReference type="PIRSR" id="PIRSR001549-1"/>
    </source>
</evidence>
<dbReference type="Gene3D" id="3.40.50.800">
    <property type="entry name" value="Anticodon-binding domain"/>
    <property type="match status" value="1"/>
</dbReference>
<dbReference type="EC" id="6.1.1.21" evidence="11"/>
<proteinExistence type="inferred from homology"/>
<dbReference type="FunFam" id="3.30.930.10:FF:000005">
    <property type="entry name" value="Histidine--tRNA ligase"/>
    <property type="match status" value="1"/>
</dbReference>
<dbReference type="GO" id="GO:0005737">
    <property type="term" value="C:cytoplasm"/>
    <property type="evidence" value="ECO:0007669"/>
    <property type="project" value="UniProtKB-SubCell"/>
</dbReference>
<name>A0A2A5CC89_9GAMM</name>